<dbReference type="Pfam" id="PF00300">
    <property type="entry name" value="His_Phos_1"/>
    <property type="match status" value="1"/>
</dbReference>
<dbReference type="EMBL" id="KV440996">
    <property type="protein sequence ID" value="OAD68029.1"/>
    <property type="molecule type" value="Genomic_DNA"/>
</dbReference>
<dbReference type="FunFam" id="3.40.50.300:FF:000644">
    <property type="entry name" value="GpmB, Fructose-2,6-bisphosphatase"/>
    <property type="match status" value="1"/>
</dbReference>
<dbReference type="GO" id="GO:0003873">
    <property type="term" value="F:6-phosphofructo-2-kinase activity"/>
    <property type="evidence" value="ECO:0007669"/>
    <property type="project" value="InterPro"/>
</dbReference>
<protein>
    <recommendedName>
        <fullName evidence="2">fructose-2,6-bisphosphate 2-phosphatase</fullName>
        <ecNumber evidence="2">3.1.3.46</ecNumber>
    </recommendedName>
</protein>
<dbReference type="InterPro" id="IPR027417">
    <property type="entry name" value="P-loop_NTPase"/>
</dbReference>
<keyword evidence="4" id="KW-0378">Hydrolase</keyword>
<dbReference type="CDD" id="cd07067">
    <property type="entry name" value="HP_PGM_like"/>
    <property type="match status" value="1"/>
</dbReference>
<feature type="active site" description="Tele-phosphohistidine intermediate" evidence="6">
    <location>
        <position position="221"/>
    </location>
</feature>
<organism evidence="10 11">
    <name type="scientific">Phycomyces blakesleeanus (strain ATCC 8743b / DSM 1359 / FGSC 10004 / NBRC 33097 / NRRL 1555)</name>
    <dbReference type="NCBI Taxonomy" id="763407"/>
    <lineage>
        <taxon>Eukaryota</taxon>
        <taxon>Fungi</taxon>
        <taxon>Fungi incertae sedis</taxon>
        <taxon>Mucoromycota</taxon>
        <taxon>Mucoromycotina</taxon>
        <taxon>Mucoromycetes</taxon>
        <taxon>Mucorales</taxon>
        <taxon>Phycomycetaceae</taxon>
        <taxon>Phycomyces</taxon>
    </lineage>
</organism>
<dbReference type="SUPFAM" id="SSF53254">
    <property type="entry name" value="Phosphoglycerate mutase-like"/>
    <property type="match status" value="1"/>
</dbReference>
<dbReference type="FunCoup" id="A0A167KGC0">
    <property type="interactions" value="308"/>
</dbReference>
<feature type="binding site" evidence="7">
    <location>
        <begin position="220"/>
        <end position="227"/>
    </location>
    <ligand>
        <name>substrate</name>
    </ligand>
</feature>
<dbReference type="SUPFAM" id="SSF52540">
    <property type="entry name" value="P-loop containing nucleoside triphosphate hydrolases"/>
    <property type="match status" value="1"/>
</dbReference>
<dbReference type="InterPro" id="IPR003094">
    <property type="entry name" value="6Pfruct_kin"/>
</dbReference>
<evidence type="ECO:0000313" key="10">
    <source>
        <dbReference type="EMBL" id="OAD68029.1"/>
    </source>
</evidence>
<feature type="active site" description="Proton donor/acceptor" evidence="6">
    <location>
        <position position="291"/>
    </location>
</feature>
<dbReference type="AlphaFoldDB" id="A0A167KGC0"/>
<dbReference type="SMART" id="SM00855">
    <property type="entry name" value="PGAM"/>
    <property type="match status" value="1"/>
</dbReference>
<evidence type="ECO:0000256" key="1">
    <source>
        <dbReference type="ARBA" id="ARBA00008408"/>
    </source>
</evidence>
<dbReference type="PRINTS" id="PR00991">
    <property type="entry name" value="6PFRUCTKNASE"/>
</dbReference>
<dbReference type="InterPro" id="IPR013079">
    <property type="entry name" value="6Phosfructo_kin"/>
</dbReference>
<dbReference type="PANTHER" id="PTHR10606">
    <property type="entry name" value="6-PHOSPHOFRUCTO-2-KINASE/FRUCTOSE-2,6-BISPHOSPHATASE"/>
    <property type="match status" value="1"/>
</dbReference>
<dbReference type="InterPro" id="IPR013078">
    <property type="entry name" value="His_Pase_superF_clade-1"/>
</dbReference>
<dbReference type="OrthoDB" id="267323at2759"/>
<dbReference type="FunFam" id="3.40.50.1240:FF:000005">
    <property type="entry name" value="GpmB, Fructose-2,6-bisphosphatase"/>
    <property type="match status" value="1"/>
</dbReference>
<reference evidence="11" key="1">
    <citation type="submission" date="2015-06" db="EMBL/GenBank/DDBJ databases">
        <title>Expansion of signal transduction pathways in fungi by whole-genome duplication.</title>
        <authorList>
            <consortium name="DOE Joint Genome Institute"/>
            <person name="Corrochano L.M."/>
            <person name="Kuo A."/>
            <person name="Marcet-Houben M."/>
            <person name="Polaino S."/>
            <person name="Salamov A."/>
            <person name="Villalobos J.M."/>
            <person name="Alvarez M.I."/>
            <person name="Avalos J."/>
            <person name="Benito E.P."/>
            <person name="Benoit I."/>
            <person name="Burger G."/>
            <person name="Camino L.P."/>
            <person name="Canovas D."/>
            <person name="Cerda-Olmedo E."/>
            <person name="Cheng J.-F."/>
            <person name="Dominguez A."/>
            <person name="Elias M."/>
            <person name="Eslava A.P."/>
            <person name="Glaser F."/>
            <person name="Grimwood J."/>
            <person name="Gutierrez G."/>
            <person name="Heitman J."/>
            <person name="Henrissat B."/>
            <person name="Iturriaga E.A."/>
            <person name="Lang B.F."/>
            <person name="Lavin J.L."/>
            <person name="Lee S."/>
            <person name="Li W."/>
            <person name="Lindquist E."/>
            <person name="Lopez-Garcia S."/>
            <person name="Luque E.M."/>
            <person name="Marcos A.T."/>
            <person name="Martin J."/>
            <person name="McCluskey K."/>
            <person name="Medina H.R."/>
            <person name="Miralles-Duran A."/>
            <person name="Miyazaki A."/>
            <person name="Munoz-Torres E."/>
            <person name="Oguiza J.A."/>
            <person name="Ohm R."/>
            <person name="Olmedo M."/>
            <person name="Orejas M."/>
            <person name="Ortiz-Castellanos L."/>
            <person name="Pisabarro A.G."/>
            <person name="Rodriguez-Romero J."/>
            <person name="Ruiz-Herrera J."/>
            <person name="Ruiz-Vazquez R."/>
            <person name="Sanz C."/>
            <person name="Schackwitz W."/>
            <person name="Schmutz J."/>
            <person name="Shahriari M."/>
            <person name="Shelest E."/>
            <person name="Silva-Franco F."/>
            <person name="Soanes D."/>
            <person name="Syed K."/>
            <person name="Tagua V.G."/>
            <person name="Talbot N.J."/>
            <person name="Thon M."/>
            <person name="De vries R.P."/>
            <person name="Wiebenga A."/>
            <person name="Yadav J.S."/>
            <person name="Braun E.L."/>
            <person name="Baker S."/>
            <person name="Garre V."/>
            <person name="Horwitz B."/>
            <person name="Torres-Martinez S."/>
            <person name="Idnurm A."/>
            <person name="Herrera-Estrella A."/>
            <person name="Gabaldon T."/>
            <person name="Grigoriev I.V."/>
        </authorList>
    </citation>
    <scope>NUCLEOTIDE SEQUENCE [LARGE SCALE GENOMIC DNA]</scope>
    <source>
        <strain evidence="11">NRRL 1555(-)</strain>
    </source>
</reference>
<evidence type="ECO:0000256" key="5">
    <source>
        <dbReference type="ARBA" id="ARBA00022840"/>
    </source>
</evidence>
<evidence type="ECO:0000256" key="8">
    <source>
        <dbReference type="SAM" id="MobiDB-lite"/>
    </source>
</evidence>
<dbReference type="Proteomes" id="UP000077315">
    <property type="component" value="Unassembled WGS sequence"/>
</dbReference>
<dbReference type="PIRSF" id="PIRSF000709">
    <property type="entry name" value="6PFK_2-Ptase"/>
    <property type="match status" value="1"/>
</dbReference>
<feature type="region of interest" description="Disordered" evidence="8">
    <location>
        <begin position="455"/>
        <end position="477"/>
    </location>
</feature>
<sequence>MSTDLRIACVMVGLPARGKTYIAQKVCRYLTWLGIKTESFSVANYRRKLVGSGQPASFFDIHNSTGLKQRREAATAALEAMLSWFDREKGTVAIFDATNSTKETRAWLNEQLTRNNIQPLFIESICEVEDMIGANMLDVQTHSPDYKNMDPIKASKDYETRIKNYVGSYETITEDNYSYVKLVNSGSQYIINLVQDYLESRIVYYLINLQTRPKRIWFSRHGESQFNIQDRIGGDAELSERGRQYAKELPDLVARNIGDRPLVVWTSTLKRTIQTAAGLPYPKKQWKALDELDTGVCDGMTYDEIAEKYPEDYARRDEDKFNYRYRGGESYRDVVLRLEPVIMELEQHENILIIAHQATIRCMYAFFMNISHEKLPYARIPLHTIIELKTNAYSCEEKQYKVGVEAVDTYRPKPSVPLIKKLKEQGEAVRRNEGASGEIADASEPILPLSPVLPANKKPSVSRIQKSAPIKPDLMSA</sequence>
<dbReference type="PANTHER" id="PTHR10606:SF44">
    <property type="entry name" value="6-PHOSPHOFRUCTO 2-KINASE_FRUCTOSE 2,6-BISPHOSPHATASE LONG FORM"/>
    <property type="match status" value="1"/>
</dbReference>
<comment type="similarity">
    <text evidence="1">In the C-terminal section; belongs to the phosphoglycerate mutase family.</text>
</comment>
<dbReference type="Gene3D" id="3.40.50.300">
    <property type="entry name" value="P-loop containing nucleotide triphosphate hydrolases"/>
    <property type="match status" value="1"/>
</dbReference>
<evidence type="ECO:0000256" key="2">
    <source>
        <dbReference type="ARBA" id="ARBA00013067"/>
    </source>
</evidence>
<name>A0A167KGC0_PHYB8</name>
<evidence type="ECO:0000256" key="3">
    <source>
        <dbReference type="ARBA" id="ARBA00022741"/>
    </source>
</evidence>
<dbReference type="GO" id="GO:0005524">
    <property type="term" value="F:ATP binding"/>
    <property type="evidence" value="ECO:0007669"/>
    <property type="project" value="UniProtKB-KW"/>
</dbReference>
<evidence type="ECO:0000256" key="7">
    <source>
        <dbReference type="PIRSR" id="PIRSR613078-2"/>
    </source>
</evidence>
<evidence type="ECO:0000313" key="11">
    <source>
        <dbReference type="Proteomes" id="UP000077315"/>
    </source>
</evidence>
<proteinExistence type="inferred from homology"/>
<gene>
    <name evidence="10" type="ORF">PHYBLDRAFT_136507</name>
</gene>
<evidence type="ECO:0000256" key="6">
    <source>
        <dbReference type="PIRSR" id="PIRSR613078-1"/>
    </source>
</evidence>
<feature type="binding site" evidence="7">
    <location>
        <position position="271"/>
    </location>
    <ligand>
        <name>substrate</name>
    </ligand>
</feature>
<keyword evidence="11" id="KW-1185">Reference proteome</keyword>
<dbReference type="GO" id="GO:0006000">
    <property type="term" value="P:fructose metabolic process"/>
    <property type="evidence" value="ECO:0007669"/>
    <property type="project" value="InterPro"/>
</dbReference>
<dbReference type="EC" id="3.1.3.46" evidence="2"/>
<accession>A0A167KGC0</accession>
<dbReference type="GO" id="GO:0004331">
    <property type="term" value="F:fructose-2,6-bisphosphate 2-phosphatase activity"/>
    <property type="evidence" value="ECO:0007669"/>
    <property type="project" value="UniProtKB-EC"/>
</dbReference>
<keyword evidence="5" id="KW-0067">ATP-binding</keyword>
<dbReference type="InParanoid" id="A0A167KGC0"/>
<dbReference type="GeneID" id="28990698"/>
<dbReference type="VEuPathDB" id="FungiDB:PHYBLDRAFT_136507"/>
<dbReference type="InterPro" id="IPR029033">
    <property type="entry name" value="His_PPase_superfam"/>
</dbReference>
<dbReference type="Gene3D" id="3.40.50.1240">
    <property type="entry name" value="Phosphoglycerate mutase-like"/>
    <property type="match status" value="1"/>
</dbReference>
<dbReference type="GO" id="GO:0005829">
    <property type="term" value="C:cytosol"/>
    <property type="evidence" value="ECO:0007669"/>
    <property type="project" value="TreeGrafter"/>
</dbReference>
<feature type="domain" description="6-phosphofructo-2-kinase" evidence="9">
    <location>
        <begin position="3"/>
        <end position="213"/>
    </location>
</feature>
<dbReference type="Pfam" id="PF01591">
    <property type="entry name" value="6PF2K"/>
    <property type="match status" value="1"/>
</dbReference>
<evidence type="ECO:0000256" key="4">
    <source>
        <dbReference type="ARBA" id="ARBA00022801"/>
    </source>
</evidence>
<evidence type="ECO:0000259" key="9">
    <source>
        <dbReference type="Pfam" id="PF01591"/>
    </source>
</evidence>
<dbReference type="STRING" id="763407.A0A167KGC0"/>
<keyword evidence="3" id="KW-0547">Nucleotide-binding</keyword>
<dbReference type="GO" id="GO:0006003">
    <property type="term" value="P:fructose 2,6-bisphosphate metabolic process"/>
    <property type="evidence" value="ECO:0007669"/>
    <property type="project" value="InterPro"/>
</dbReference>
<dbReference type="RefSeq" id="XP_018286069.1">
    <property type="nucleotide sequence ID" value="XM_018429792.1"/>
</dbReference>